<dbReference type="AlphaFoldDB" id="A0A187NDV4"/>
<organism evidence="1">
    <name type="scientific">Mycobacterium avium subsp. hominissuis</name>
    <dbReference type="NCBI Taxonomy" id="439334"/>
    <lineage>
        <taxon>Bacteria</taxon>
        <taxon>Bacillati</taxon>
        <taxon>Actinomycetota</taxon>
        <taxon>Actinomycetes</taxon>
        <taxon>Mycobacteriales</taxon>
        <taxon>Mycobacteriaceae</taxon>
        <taxon>Mycobacterium</taxon>
        <taxon>Mycobacterium avium complex (MAC)</taxon>
    </lineage>
</organism>
<name>A0A187NDV4_MYCAV</name>
<geneLocation type="plasmid" evidence="1">
    <name>pMA100</name>
</geneLocation>
<proteinExistence type="predicted"/>
<protein>
    <submittedName>
        <fullName evidence="1">Antitoxin VapB36</fullName>
    </submittedName>
</protein>
<sequence>MQSRSNHADELLDVLRTEIWPLLEDRSAITKGEREQVLGYDPTSGVSL</sequence>
<accession>A0A187NDV4</accession>
<dbReference type="EMBL" id="KR997898">
    <property type="protein sequence ID" value="AKT73074.1"/>
    <property type="molecule type" value="Genomic_DNA"/>
</dbReference>
<gene>
    <name evidence="1" type="ORF">MASH_00089</name>
</gene>
<evidence type="ECO:0000313" key="1">
    <source>
        <dbReference type="EMBL" id="AKT73074.1"/>
    </source>
</evidence>
<reference evidence="1" key="1">
    <citation type="submission" date="2015-05" db="EMBL/GenBank/DDBJ databases">
        <authorList>
            <person name="Machado G.E."/>
            <person name="Matsumoto C.K."/>
            <person name="Rabello M.S."/>
            <person name="Almeida L.G.P."/>
            <person name="Leao S.C."/>
        </authorList>
    </citation>
    <scope>NUCLEOTIDE SEQUENCE</scope>
    <source>
        <strain evidence="1">88Br</strain>
        <plasmid evidence="1">pMA100</plasmid>
    </source>
</reference>
<keyword evidence="1" id="KW-0614">Plasmid</keyword>